<protein>
    <submittedName>
        <fullName evidence="4">Putative phosphatidylinositol phosphatase PTPRQ-like</fullName>
    </submittedName>
</protein>
<keyword evidence="2" id="KW-1133">Transmembrane helix</keyword>
<reference evidence="4 5" key="1">
    <citation type="journal article" date="2017" name="PLoS Biol.">
        <title>The sea cucumber genome provides insights into morphological evolution and visceral regeneration.</title>
        <authorList>
            <person name="Zhang X."/>
            <person name="Sun L."/>
            <person name="Yuan J."/>
            <person name="Sun Y."/>
            <person name="Gao Y."/>
            <person name="Zhang L."/>
            <person name="Li S."/>
            <person name="Dai H."/>
            <person name="Hamel J.F."/>
            <person name="Liu C."/>
            <person name="Yu Y."/>
            <person name="Liu S."/>
            <person name="Lin W."/>
            <person name="Guo K."/>
            <person name="Jin S."/>
            <person name="Xu P."/>
            <person name="Storey K.B."/>
            <person name="Huan P."/>
            <person name="Zhang T."/>
            <person name="Zhou Y."/>
            <person name="Zhang J."/>
            <person name="Lin C."/>
            <person name="Li X."/>
            <person name="Xing L."/>
            <person name="Huo D."/>
            <person name="Sun M."/>
            <person name="Wang L."/>
            <person name="Mercier A."/>
            <person name="Li F."/>
            <person name="Yang H."/>
            <person name="Xiang J."/>
        </authorList>
    </citation>
    <scope>NUCLEOTIDE SEQUENCE [LARGE SCALE GENOMIC DNA]</scope>
    <source>
        <strain evidence="4">Shaxun</strain>
        <tissue evidence="4">Muscle</tissue>
    </source>
</reference>
<dbReference type="InterPro" id="IPR003961">
    <property type="entry name" value="FN3_dom"/>
</dbReference>
<feature type="region of interest" description="Disordered" evidence="1">
    <location>
        <begin position="415"/>
        <end position="439"/>
    </location>
</feature>
<keyword evidence="2" id="KW-0812">Transmembrane</keyword>
<dbReference type="Proteomes" id="UP000230750">
    <property type="component" value="Unassembled WGS sequence"/>
</dbReference>
<organism evidence="4 5">
    <name type="scientific">Stichopus japonicus</name>
    <name type="common">Sea cucumber</name>
    <dbReference type="NCBI Taxonomy" id="307972"/>
    <lineage>
        <taxon>Eukaryota</taxon>
        <taxon>Metazoa</taxon>
        <taxon>Echinodermata</taxon>
        <taxon>Eleutherozoa</taxon>
        <taxon>Echinozoa</taxon>
        <taxon>Holothuroidea</taxon>
        <taxon>Aspidochirotacea</taxon>
        <taxon>Aspidochirotida</taxon>
        <taxon>Stichopodidae</taxon>
        <taxon>Apostichopus</taxon>
    </lineage>
</organism>
<evidence type="ECO:0000259" key="3">
    <source>
        <dbReference type="PROSITE" id="PS50853"/>
    </source>
</evidence>
<gene>
    <name evidence="4" type="ORF">BSL78_23202</name>
</gene>
<dbReference type="OrthoDB" id="5989032at2759"/>
<dbReference type="InterPro" id="IPR036116">
    <property type="entry name" value="FN3_sf"/>
</dbReference>
<accession>A0A2G8JW03</accession>
<evidence type="ECO:0000313" key="4">
    <source>
        <dbReference type="EMBL" id="PIK39947.1"/>
    </source>
</evidence>
<dbReference type="Pfam" id="PF00041">
    <property type="entry name" value="fn3"/>
    <property type="match status" value="1"/>
</dbReference>
<name>A0A2G8JW03_STIJA</name>
<dbReference type="CDD" id="cd00063">
    <property type="entry name" value="FN3"/>
    <property type="match status" value="1"/>
</dbReference>
<dbReference type="PROSITE" id="PS50853">
    <property type="entry name" value="FN3"/>
    <property type="match status" value="1"/>
</dbReference>
<dbReference type="SUPFAM" id="SSF49265">
    <property type="entry name" value="Fibronectin type III"/>
    <property type="match status" value="1"/>
</dbReference>
<keyword evidence="5" id="KW-1185">Reference proteome</keyword>
<evidence type="ECO:0000256" key="1">
    <source>
        <dbReference type="SAM" id="MobiDB-lite"/>
    </source>
</evidence>
<dbReference type="InterPro" id="IPR013783">
    <property type="entry name" value="Ig-like_fold"/>
</dbReference>
<feature type="compositionally biased region" description="Basic and acidic residues" evidence="1">
    <location>
        <begin position="419"/>
        <end position="428"/>
    </location>
</feature>
<evidence type="ECO:0000313" key="5">
    <source>
        <dbReference type="Proteomes" id="UP000230750"/>
    </source>
</evidence>
<feature type="transmembrane region" description="Helical" evidence="2">
    <location>
        <begin position="333"/>
        <end position="357"/>
    </location>
</feature>
<dbReference type="EMBL" id="MRZV01001182">
    <property type="protein sequence ID" value="PIK39947.1"/>
    <property type="molecule type" value="Genomic_DNA"/>
</dbReference>
<feature type="domain" description="Fibronectin type-III" evidence="3">
    <location>
        <begin position="227"/>
        <end position="327"/>
    </location>
</feature>
<proteinExistence type="predicted"/>
<dbReference type="Gene3D" id="2.60.40.10">
    <property type="entry name" value="Immunoglobulins"/>
    <property type="match status" value="2"/>
</dbReference>
<dbReference type="AlphaFoldDB" id="A0A2G8JW03"/>
<keyword evidence="2" id="KW-0472">Membrane</keyword>
<evidence type="ECO:0000256" key="2">
    <source>
        <dbReference type="SAM" id="Phobius"/>
    </source>
</evidence>
<sequence length="542" mass="60356">MSPLCRCAVHLCLGYVSMYLCVYATVHAGKVTSPMPVCFRNHNTTIRCSAALGEGEENNTVCLNAISSSGANSQTECGTGYVSLLVQVTLANYIYDLCANSTGANKTCPQLDLSMKVVPNPPVIVYMVTTGIGSFDLSFRVPEFWDFSTMLNYQANYTQEGMHDSSSGRTNRKGNITVFDLSVHEKPFSLVCVRIKLKYGYNTNNWSAYSNRTCRHTQSIAPSKGPRISKLSQQVGENHEFRSIRVSWEPPEEEFRNGIIVNYSVTIVPENNTGSDIVAWTYVNSSVNEYEFRDVPSYSKLIVRLIAWTVGGASPESNRTVFAEPQKSKTFEYLPLVFFTTASFVGLLIIIAVILIVRRKVLANHLPEPHVINPSKIPTYRTKPPPKEIFDTLKLVSDQPEFDRQDPSVLNKLENCIPGKERRSRTSEDSGLPSSPCQSGFDFPSHQNGFVFETSGKKQEEVTCTYTGLPYEDAEMQLQESGTNALLIGNVAPSFEDARNEGECLENRLNDSAVNSHRYARPISSRLIDQEGYVPWQDTTGP</sequence>
<comment type="caution">
    <text evidence="4">The sequence shown here is derived from an EMBL/GenBank/DDBJ whole genome shotgun (WGS) entry which is preliminary data.</text>
</comment>